<feature type="domain" description="Glycosyltransferase 2-like" evidence="1">
    <location>
        <begin position="4"/>
        <end position="109"/>
    </location>
</feature>
<reference evidence="2" key="1">
    <citation type="submission" date="2018-05" db="EMBL/GenBank/DDBJ databases">
        <authorList>
            <person name="Lanie J.A."/>
            <person name="Ng W.-L."/>
            <person name="Kazmierczak K.M."/>
            <person name="Andrzejewski T.M."/>
            <person name="Davidsen T.M."/>
            <person name="Wayne K.J."/>
            <person name="Tettelin H."/>
            <person name="Glass J.I."/>
            <person name="Rusch D."/>
            <person name="Podicherti R."/>
            <person name="Tsui H.-C.T."/>
            <person name="Winkler M.E."/>
        </authorList>
    </citation>
    <scope>NUCLEOTIDE SEQUENCE</scope>
</reference>
<dbReference type="PANTHER" id="PTHR48090:SF7">
    <property type="entry name" value="RFBJ PROTEIN"/>
    <property type="match status" value="1"/>
</dbReference>
<dbReference type="PANTHER" id="PTHR48090">
    <property type="entry name" value="UNDECAPRENYL-PHOSPHATE 4-DEOXY-4-FORMAMIDO-L-ARABINOSE TRANSFERASE-RELATED"/>
    <property type="match status" value="1"/>
</dbReference>
<organism evidence="2">
    <name type="scientific">marine metagenome</name>
    <dbReference type="NCBI Taxonomy" id="408172"/>
    <lineage>
        <taxon>unclassified sequences</taxon>
        <taxon>metagenomes</taxon>
        <taxon>ecological metagenomes</taxon>
    </lineage>
</organism>
<gene>
    <name evidence="2" type="ORF">METZ01_LOCUS473610</name>
</gene>
<dbReference type="CDD" id="cd04179">
    <property type="entry name" value="DPM_DPG-synthase_like"/>
    <property type="match status" value="1"/>
</dbReference>
<dbReference type="SUPFAM" id="SSF53448">
    <property type="entry name" value="Nucleotide-diphospho-sugar transferases"/>
    <property type="match status" value="1"/>
</dbReference>
<accession>A0A383BKM3</accession>
<proteinExistence type="predicted"/>
<name>A0A383BKM3_9ZZZZ</name>
<dbReference type="Gene3D" id="3.90.550.10">
    <property type="entry name" value="Spore Coat Polysaccharide Biosynthesis Protein SpsA, Chain A"/>
    <property type="match status" value="1"/>
</dbReference>
<protein>
    <recommendedName>
        <fullName evidence="1">Glycosyltransferase 2-like domain-containing protein</fullName>
    </recommendedName>
</protein>
<dbReference type="InterPro" id="IPR050256">
    <property type="entry name" value="Glycosyltransferase_2"/>
</dbReference>
<dbReference type="AlphaFoldDB" id="A0A383BKM3"/>
<evidence type="ECO:0000313" key="2">
    <source>
        <dbReference type="EMBL" id="SVE20756.1"/>
    </source>
</evidence>
<dbReference type="InterPro" id="IPR001173">
    <property type="entry name" value="Glyco_trans_2-like"/>
</dbReference>
<dbReference type="InterPro" id="IPR029044">
    <property type="entry name" value="Nucleotide-diphossugar_trans"/>
</dbReference>
<evidence type="ECO:0000259" key="1">
    <source>
        <dbReference type="Pfam" id="PF00535"/>
    </source>
</evidence>
<dbReference type="EMBL" id="UINC01201420">
    <property type="protein sequence ID" value="SVE20756.1"/>
    <property type="molecule type" value="Genomic_DNA"/>
</dbReference>
<sequence>MNLSVIIPVFNEKATMDEILSRVDGVQLEGIELKEIIIVDDDSTDGTRDVLDFYKDENEITIFLQTYNKGKGAAVRKGFELATGDIFLIQDADLEYNPNEYPELLAPIVSGN</sequence>
<dbReference type="Pfam" id="PF00535">
    <property type="entry name" value="Glycos_transf_2"/>
    <property type="match status" value="1"/>
</dbReference>
<feature type="non-terminal residue" evidence="2">
    <location>
        <position position="112"/>
    </location>
</feature>